<name>A0A2M4B792_9DIPT</name>
<dbReference type="AlphaFoldDB" id="A0A2M4B792"/>
<proteinExistence type="predicted"/>
<sequence length="101" mass="11077">MRVCRKASGCWASSCIAWRLMPVSNASNCTILPISRCSPISICRNDARSMSQDYSSAFATISRVLRANHHTCTGISSSWYYVAAIRSISCALFVCSRTLTS</sequence>
<reference evidence="1" key="1">
    <citation type="submission" date="2018-01" db="EMBL/GenBank/DDBJ databases">
        <title>An insight into the sialome of Amazonian anophelines.</title>
        <authorList>
            <person name="Ribeiro J.M."/>
            <person name="Scarpassa V."/>
            <person name="Calvo E."/>
        </authorList>
    </citation>
    <scope>NUCLEOTIDE SEQUENCE</scope>
    <source>
        <tissue evidence="1">Salivary glands</tissue>
    </source>
</reference>
<organism evidence="1">
    <name type="scientific">Anopheles triannulatus</name>
    <dbReference type="NCBI Taxonomy" id="58253"/>
    <lineage>
        <taxon>Eukaryota</taxon>
        <taxon>Metazoa</taxon>
        <taxon>Ecdysozoa</taxon>
        <taxon>Arthropoda</taxon>
        <taxon>Hexapoda</taxon>
        <taxon>Insecta</taxon>
        <taxon>Pterygota</taxon>
        <taxon>Neoptera</taxon>
        <taxon>Endopterygota</taxon>
        <taxon>Diptera</taxon>
        <taxon>Nematocera</taxon>
        <taxon>Culicoidea</taxon>
        <taxon>Culicidae</taxon>
        <taxon>Anophelinae</taxon>
        <taxon>Anopheles</taxon>
    </lineage>
</organism>
<accession>A0A2M4B792</accession>
<protein>
    <submittedName>
        <fullName evidence="1">Putative secreted protein</fullName>
    </submittedName>
</protein>
<evidence type="ECO:0000313" key="1">
    <source>
        <dbReference type="EMBL" id="MBW48861.1"/>
    </source>
</evidence>
<dbReference type="EMBL" id="GGFK01015540">
    <property type="protein sequence ID" value="MBW48861.1"/>
    <property type="molecule type" value="Transcribed_RNA"/>
</dbReference>